<evidence type="ECO:0000313" key="9">
    <source>
        <dbReference type="EMBL" id="SJZ48443.1"/>
    </source>
</evidence>
<evidence type="ECO:0000256" key="2">
    <source>
        <dbReference type="ARBA" id="ARBA00022475"/>
    </source>
</evidence>
<evidence type="ECO:0000256" key="1">
    <source>
        <dbReference type="ARBA" id="ARBA00004162"/>
    </source>
</evidence>
<evidence type="ECO:0000256" key="3">
    <source>
        <dbReference type="ARBA" id="ARBA00022692"/>
    </source>
</evidence>
<feature type="domain" description="LiaF transmembrane" evidence="8">
    <location>
        <begin position="80"/>
        <end position="130"/>
    </location>
</feature>
<keyword evidence="10" id="KW-1185">Reference proteome</keyword>
<keyword evidence="3 6" id="KW-0812">Transmembrane</keyword>
<keyword evidence="2" id="KW-1003">Cell membrane</keyword>
<dbReference type="PANTHER" id="PTHR33885">
    <property type="entry name" value="PHAGE SHOCK PROTEIN C"/>
    <property type="match status" value="1"/>
</dbReference>
<keyword evidence="4 6" id="KW-1133">Transmembrane helix</keyword>
<sequence>MKVLYKSNKDKMLLGVCGGLGEYLGIDSSIIRILWVMGSITFAGSGILLYFLMAMILPEEDKVIEENAFYKEQEDFIEHQNHSKTLGIILIVFGVLFILRKFLRFLDFQYIFPIALIALGIFLIIKGGNKHDEE</sequence>
<feature type="transmembrane region" description="Helical" evidence="6">
    <location>
        <begin position="110"/>
        <end position="128"/>
    </location>
</feature>
<dbReference type="AlphaFoldDB" id="A0A1T4L1C1"/>
<dbReference type="OrthoDB" id="9815286at2"/>
<reference evidence="9 10" key="1">
    <citation type="submission" date="2017-02" db="EMBL/GenBank/DDBJ databases">
        <authorList>
            <person name="Peterson S.W."/>
        </authorList>
    </citation>
    <scope>NUCLEOTIDE SEQUENCE [LARGE SCALE GENOMIC DNA]</scope>
    <source>
        <strain evidence="9 10">DSM 15102</strain>
    </source>
</reference>
<organism evidence="9 10">
    <name type="scientific">Garciella nitratireducens DSM 15102</name>
    <dbReference type="NCBI Taxonomy" id="1121911"/>
    <lineage>
        <taxon>Bacteria</taxon>
        <taxon>Bacillati</taxon>
        <taxon>Bacillota</taxon>
        <taxon>Clostridia</taxon>
        <taxon>Eubacteriales</taxon>
        <taxon>Eubacteriaceae</taxon>
        <taxon>Garciella</taxon>
    </lineage>
</organism>
<evidence type="ECO:0000256" key="6">
    <source>
        <dbReference type="SAM" id="Phobius"/>
    </source>
</evidence>
<name>A0A1T4L1C1_9FIRM</name>
<dbReference type="Proteomes" id="UP000196365">
    <property type="component" value="Unassembled WGS sequence"/>
</dbReference>
<evidence type="ECO:0000256" key="5">
    <source>
        <dbReference type="ARBA" id="ARBA00023136"/>
    </source>
</evidence>
<dbReference type="InterPro" id="IPR054331">
    <property type="entry name" value="LiaF_TM"/>
</dbReference>
<proteinExistence type="predicted"/>
<comment type="subcellular location">
    <subcellularLocation>
        <location evidence="1">Cell membrane</location>
        <topology evidence="1">Single-pass membrane protein</topology>
    </subcellularLocation>
</comment>
<dbReference type="EMBL" id="FUWV01000003">
    <property type="protein sequence ID" value="SJZ48443.1"/>
    <property type="molecule type" value="Genomic_DNA"/>
</dbReference>
<feature type="transmembrane region" description="Helical" evidence="6">
    <location>
        <begin position="33"/>
        <end position="57"/>
    </location>
</feature>
<dbReference type="InterPro" id="IPR007168">
    <property type="entry name" value="Phageshock_PspC_N"/>
</dbReference>
<dbReference type="PANTHER" id="PTHR33885:SF3">
    <property type="entry name" value="PHAGE SHOCK PROTEIN C"/>
    <property type="match status" value="1"/>
</dbReference>
<dbReference type="InterPro" id="IPR052027">
    <property type="entry name" value="PspC"/>
</dbReference>
<feature type="domain" description="Phage shock protein PspC N-terminal" evidence="7">
    <location>
        <begin position="3"/>
        <end position="60"/>
    </location>
</feature>
<keyword evidence="5 6" id="KW-0472">Membrane</keyword>
<evidence type="ECO:0000256" key="4">
    <source>
        <dbReference type="ARBA" id="ARBA00022989"/>
    </source>
</evidence>
<protein>
    <submittedName>
        <fullName evidence="9">Phage shock protein C (PspC) family protein</fullName>
    </submittedName>
</protein>
<dbReference type="Pfam" id="PF04024">
    <property type="entry name" value="PspC"/>
    <property type="match status" value="1"/>
</dbReference>
<evidence type="ECO:0000259" key="8">
    <source>
        <dbReference type="Pfam" id="PF22570"/>
    </source>
</evidence>
<dbReference type="RefSeq" id="WP_087678199.1">
    <property type="nucleotide sequence ID" value="NZ_FUWV01000003.1"/>
</dbReference>
<gene>
    <name evidence="9" type="ORF">SAMN02745973_00778</name>
</gene>
<accession>A0A1T4L1C1</accession>
<dbReference type="GO" id="GO:0005886">
    <property type="term" value="C:plasma membrane"/>
    <property type="evidence" value="ECO:0007669"/>
    <property type="project" value="UniProtKB-SubCell"/>
</dbReference>
<dbReference type="Pfam" id="PF22570">
    <property type="entry name" value="LiaF-TM"/>
    <property type="match status" value="1"/>
</dbReference>
<evidence type="ECO:0000313" key="10">
    <source>
        <dbReference type="Proteomes" id="UP000196365"/>
    </source>
</evidence>
<evidence type="ECO:0000259" key="7">
    <source>
        <dbReference type="Pfam" id="PF04024"/>
    </source>
</evidence>
<feature type="transmembrane region" description="Helical" evidence="6">
    <location>
        <begin position="85"/>
        <end position="103"/>
    </location>
</feature>